<comment type="caution">
    <text evidence="2">The sequence shown here is derived from an EMBL/GenBank/DDBJ whole genome shotgun (WGS) entry which is preliminary data.</text>
</comment>
<dbReference type="GO" id="GO:0050661">
    <property type="term" value="F:NADP binding"/>
    <property type="evidence" value="ECO:0007669"/>
    <property type="project" value="InterPro"/>
</dbReference>
<dbReference type="PATRIC" id="fig|1789004.3.peg.1866"/>
<gene>
    <name evidence="2" type="ORF">FEMY_18260</name>
</gene>
<dbReference type="OrthoDB" id="9810660at2"/>
<dbReference type="RefSeq" id="WP_031595388.1">
    <property type="nucleotide sequence ID" value="NZ_CP149475.1"/>
</dbReference>
<protein>
    <recommendedName>
        <fullName evidence="1">Aspartate/homoserine dehydrogenase NAD-binding domain-containing protein</fullName>
    </recommendedName>
</protein>
<dbReference type="SUPFAM" id="SSF51735">
    <property type="entry name" value="NAD(P)-binding Rossmann-fold domains"/>
    <property type="match status" value="1"/>
</dbReference>
<dbReference type="GO" id="GO:0016491">
    <property type="term" value="F:oxidoreductase activity"/>
    <property type="evidence" value="ECO:0007669"/>
    <property type="project" value="InterPro"/>
</dbReference>
<keyword evidence="3" id="KW-1185">Reference proteome</keyword>
<evidence type="ECO:0000313" key="2">
    <source>
        <dbReference type="EMBL" id="KXW57638.1"/>
    </source>
</evidence>
<sequence>MKKQTIAIVGLGRVGSVFLEALLGKANKGLKIVAVAEKSDTPGSRLALAQGIEILDVDGLIGKSGNVDIIFDLTGMSAVRQELRDKLSKSTNRHTVIATESIARMIWMFITDAELPDVHAGAGY</sequence>
<dbReference type="InterPro" id="IPR005106">
    <property type="entry name" value="Asp/hSer_DH_NAD-bd"/>
</dbReference>
<dbReference type="InterPro" id="IPR036291">
    <property type="entry name" value="NAD(P)-bd_dom_sf"/>
</dbReference>
<reference evidence="2 3" key="1">
    <citation type="submission" date="2016-01" db="EMBL/GenBank/DDBJ databases">
        <title>Genome sequence of the acidophilic iron oxidising Ferrovum strain Z-31.</title>
        <authorList>
            <person name="Poehlein A."/>
            <person name="Ullrich S.R."/>
            <person name="Schloemann M."/>
            <person name="Muehling M."/>
            <person name="Daniel R."/>
        </authorList>
    </citation>
    <scope>NUCLEOTIDE SEQUENCE [LARGE SCALE GENOMIC DNA]</scope>
    <source>
        <strain evidence="2 3">Z-31</strain>
    </source>
</reference>
<feature type="domain" description="Aspartate/homoserine dehydrogenase NAD-binding" evidence="1">
    <location>
        <begin position="10"/>
        <end position="89"/>
    </location>
</feature>
<proteinExistence type="predicted"/>
<dbReference type="EMBL" id="LRRD01000045">
    <property type="protein sequence ID" value="KXW57638.1"/>
    <property type="molecule type" value="Genomic_DNA"/>
</dbReference>
<dbReference type="Gene3D" id="3.40.50.720">
    <property type="entry name" value="NAD(P)-binding Rossmann-like Domain"/>
    <property type="match status" value="1"/>
</dbReference>
<accession>A0A149VWT4</accession>
<evidence type="ECO:0000259" key="1">
    <source>
        <dbReference type="Pfam" id="PF03447"/>
    </source>
</evidence>
<evidence type="ECO:0000313" key="3">
    <source>
        <dbReference type="Proteomes" id="UP000075653"/>
    </source>
</evidence>
<dbReference type="AlphaFoldDB" id="A0A149VWT4"/>
<organism evidence="2 3">
    <name type="scientific">Ferrovum myxofaciens</name>
    <dbReference type="NCBI Taxonomy" id="416213"/>
    <lineage>
        <taxon>Bacteria</taxon>
        <taxon>Pseudomonadati</taxon>
        <taxon>Pseudomonadota</taxon>
        <taxon>Betaproteobacteria</taxon>
        <taxon>Ferrovales</taxon>
        <taxon>Ferrovaceae</taxon>
        <taxon>Ferrovum</taxon>
    </lineage>
</organism>
<dbReference type="Pfam" id="PF03447">
    <property type="entry name" value="NAD_binding_3"/>
    <property type="match status" value="1"/>
</dbReference>
<name>A0A149VWT4_9PROT</name>
<dbReference type="STRING" id="1789004.FEMY_18260"/>
<dbReference type="Proteomes" id="UP000075653">
    <property type="component" value="Unassembled WGS sequence"/>
</dbReference>